<feature type="compositionally biased region" description="Polar residues" evidence="1">
    <location>
        <begin position="9"/>
        <end position="34"/>
    </location>
</feature>
<proteinExistence type="predicted"/>
<feature type="region of interest" description="Disordered" evidence="1">
    <location>
        <begin position="1"/>
        <end position="77"/>
    </location>
</feature>
<evidence type="ECO:0000313" key="2">
    <source>
        <dbReference type="EMBL" id="PON85208.1"/>
    </source>
</evidence>
<organism evidence="2 3">
    <name type="scientific">Trema orientale</name>
    <name type="common">Charcoal tree</name>
    <name type="synonym">Celtis orientalis</name>
    <dbReference type="NCBI Taxonomy" id="63057"/>
    <lineage>
        <taxon>Eukaryota</taxon>
        <taxon>Viridiplantae</taxon>
        <taxon>Streptophyta</taxon>
        <taxon>Embryophyta</taxon>
        <taxon>Tracheophyta</taxon>
        <taxon>Spermatophyta</taxon>
        <taxon>Magnoliopsida</taxon>
        <taxon>eudicotyledons</taxon>
        <taxon>Gunneridae</taxon>
        <taxon>Pentapetalae</taxon>
        <taxon>rosids</taxon>
        <taxon>fabids</taxon>
        <taxon>Rosales</taxon>
        <taxon>Cannabaceae</taxon>
        <taxon>Trema</taxon>
    </lineage>
</organism>
<name>A0A2P5EI37_TREOI</name>
<reference evidence="3" key="1">
    <citation type="submission" date="2016-06" db="EMBL/GenBank/DDBJ databases">
        <title>Parallel loss of symbiosis genes in relatives of nitrogen-fixing non-legume Parasponia.</title>
        <authorList>
            <person name="Van Velzen R."/>
            <person name="Holmer R."/>
            <person name="Bu F."/>
            <person name="Rutten L."/>
            <person name="Van Zeijl A."/>
            <person name="Liu W."/>
            <person name="Santuari L."/>
            <person name="Cao Q."/>
            <person name="Sharma T."/>
            <person name="Shen D."/>
            <person name="Roswanjaya Y."/>
            <person name="Wardhani T."/>
            <person name="Kalhor M.S."/>
            <person name="Jansen J."/>
            <person name="Van den Hoogen J."/>
            <person name="Gungor B."/>
            <person name="Hartog M."/>
            <person name="Hontelez J."/>
            <person name="Verver J."/>
            <person name="Yang W.-C."/>
            <person name="Schijlen E."/>
            <person name="Repin R."/>
            <person name="Schilthuizen M."/>
            <person name="Schranz E."/>
            <person name="Heidstra R."/>
            <person name="Miyata K."/>
            <person name="Fedorova E."/>
            <person name="Kohlen W."/>
            <person name="Bisseling T."/>
            <person name="Smit S."/>
            <person name="Geurts R."/>
        </authorList>
    </citation>
    <scope>NUCLEOTIDE SEQUENCE [LARGE SCALE GENOMIC DNA]</scope>
    <source>
        <strain evidence="3">cv. RG33-2</strain>
    </source>
</reference>
<feature type="compositionally biased region" description="Basic residues" evidence="1">
    <location>
        <begin position="47"/>
        <end position="68"/>
    </location>
</feature>
<comment type="caution">
    <text evidence="2">The sequence shown here is derived from an EMBL/GenBank/DDBJ whole genome shotgun (WGS) entry which is preliminary data.</text>
</comment>
<evidence type="ECO:0000313" key="3">
    <source>
        <dbReference type="Proteomes" id="UP000237000"/>
    </source>
</evidence>
<evidence type="ECO:0000256" key="1">
    <source>
        <dbReference type="SAM" id="MobiDB-lite"/>
    </source>
</evidence>
<dbReference type="Proteomes" id="UP000237000">
    <property type="component" value="Unassembled WGS sequence"/>
</dbReference>
<dbReference type="AlphaFoldDB" id="A0A2P5EI37"/>
<gene>
    <name evidence="2" type="ORF">TorRG33x02_190520</name>
</gene>
<accession>A0A2P5EI37</accession>
<dbReference type="EMBL" id="JXTC01000151">
    <property type="protein sequence ID" value="PON85208.1"/>
    <property type="molecule type" value="Genomic_DNA"/>
</dbReference>
<feature type="non-terminal residue" evidence="2">
    <location>
        <position position="1"/>
    </location>
</feature>
<keyword evidence="3" id="KW-1185">Reference proteome</keyword>
<sequence>PAPKDLFLNKTNTLHTNQKSTKPTQIVSTFQSHNPSHKNMPITTRTTQKKKKKRKRKSKKEKEKKKNQKPITRQSFFIQKKNVVKKFLTTHQIKLRKGQISNPQQ</sequence>
<protein>
    <submittedName>
        <fullName evidence="2">Uncharacterized protein</fullName>
    </submittedName>
</protein>
<dbReference type="InParanoid" id="A0A2P5EI37"/>